<sequence length="115" mass="12390">MASPSLPRLSSGWPTPSLLLSVCCYLCLCPSPPGCNLALLCLCLIPPGCNLALLSVSLLSESSLMLTRPYFSLSCRVVIASYHELDLRCHRASHVLAFVVELLNPSSLARDFIVA</sequence>
<reference evidence="1" key="2">
    <citation type="submission" date="2019-07" db="EMBL/GenBank/DDBJ databases">
        <authorList>
            <person name="Seetharam A."/>
            <person name="Woodhouse M."/>
            <person name="Cannon E."/>
        </authorList>
    </citation>
    <scope>NUCLEOTIDE SEQUENCE [LARGE SCALE GENOMIC DNA]</scope>
    <source>
        <strain evidence="1">cv. B73</strain>
    </source>
</reference>
<organism evidence="1 2">
    <name type="scientific">Zea mays</name>
    <name type="common">Maize</name>
    <dbReference type="NCBI Taxonomy" id="4577"/>
    <lineage>
        <taxon>Eukaryota</taxon>
        <taxon>Viridiplantae</taxon>
        <taxon>Streptophyta</taxon>
        <taxon>Embryophyta</taxon>
        <taxon>Tracheophyta</taxon>
        <taxon>Spermatophyta</taxon>
        <taxon>Magnoliopsida</taxon>
        <taxon>Liliopsida</taxon>
        <taxon>Poales</taxon>
        <taxon>Poaceae</taxon>
        <taxon>PACMAD clade</taxon>
        <taxon>Panicoideae</taxon>
        <taxon>Andropogonodae</taxon>
        <taxon>Andropogoneae</taxon>
        <taxon>Tripsacinae</taxon>
        <taxon>Zea</taxon>
    </lineage>
</organism>
<accession>A0A804N433</accession>
<dbReference type="AlphaFoldDB" id="A0A804N433"/>
<dbReference type="Gramene" id="Zm00001eb133460_T001">
    <property type="protein sequence ID" value="Zm00001eb133460_P001"/>
    <property type="gene ID" value="Zm00001eb133460"/>
</dbReference>
<reference evidence="2" key="1">
    <citation type="submission" date="2015-12" db="EMBL/GenBank/DDBJ databases">
        <title>Update maize B73 reference genome by single molecule sequencing technologies.</title>
        <authorList>
            <consortium name="Maize Genome Sequencing Project"/>
            <person name="Ware D."/>
        </authorList>
    </citation>
    <scope>NUCLEOTIDE SEQUENCE [LARGE SCALE GENOMIC DNA]</scope>
    <source>
        <strain evidence="2">cv. B73</strain>
    </source>
</reference>
<dbReference type="Proteomes" id="UP000007305">
    <property type="component" value="Chromosome 3"/>
</dbReference>
<dbReference type="EnsemblPlants" id="Zm00001eb133460_T001">
    <property type="protein sequence ID" value="Zm00001eb133460_P001"/>
    <property type="gene ID" value="Zm00001eb133460"/>
</dbReference>
<dbReference type="InParanoid" id="A0A804N433"/>
<keyword evidence="2" id="KW-1185">Reference proteome</keyword>
<evidence type="ECO:0000313" key="2">
    <source>
        <dbReference type="Proteomes" id="UP000007305"/>
    </source>
</evidence>
<reference evidence="1" key="3">
    <citation type="submission" date="2021-05" db="UniProtKB">
        <authorList>
            <consortium name="EnsemblPlants"/>
        </authorList>
    </citation>
    <scope>IDENTIFICATION</scope>
    <source>
        <strain evidence="1">cv. B73</strain>
    </source>
</reference>
<proteinExistence type="predicted"/>
<name>A0A804N433_MAIZE</name>
<evidence type="ECO:0000313" key="1">
    <source>
        <dbReference type="EnsemblPlants" id="Zm00001eb133460_P001"/>
    </source>
</evidence>
<protein>
    <submittedName>
        <fullName evidence="1">Uncharacterized protein</fullName>
    </submittedName>
</protein>